<dbReference type="SMART" id="SM00256">
    <property type="entry name" value="FBOX"/>
    <property type="match status" value="1"/>
</dbReference>
<reference evidence="3 5" key="1">
    <citation type="submission" date="2017-11" db="EMBL/GenBank/DDBJ databases">
        <title>The genome of Rhizophagus clarus HR1 reveals common genetic basis of auxotrophy among arbuscular mycorrhizal fungi.</title>
        <authorList>
            <person name="Kobayashi Y."/>
        </authorList>
    </citation>
    <scope>NUCLEOTIDE SEQUENCE [LARGE SCALE GENOMIC DNA]</scope>
    <source>
        <strain evidence="3 5">HR1</strain>
    </source>
</reference>
<dbReference type="InterPro" id="IPR001810">
    <property type="entry name" value="F-box_dom"/>
</dbReference>
<evidence type="ECO:0000256" key="1">
    <source>
        <dbReference type="SAM" id="MobiDB-lite"/>
    </source>
</evidence>
<dbReference type="EMBL" id="BEXD01003112">
    <property type="protein sequence ID" value="GBC00237.1"/>
    <property type="molecule type" value="Genomic_DNA"/>
</dbReference>
<dbReference type="Proteomes" id="UP000247702">
    <property type="component" value="Unassembled WGS sequence"/>
</dbReference>
<dbReference type="Gene3D" id="1.20.1280.50">
    <property type="match status" value="1"/>
</dbReference>
<reference evidence="4" key="2">
    <citation type="submission" date="2019-10" db="EMBL/GenBank/DDBJ databases">
        <title>Conservation and host-specific expression of non-tandemly repeated heterogenous ribosome RNA gene in arbuscular mycorrhizal fungi.</title>
        <authorList>
            <person name="Maeda T."/>
            <person name="Kobayashi Y."/>
            <person name="Nakagawa T."/>
            <person name="Ezawa T."/>
            <person name="Yamaguchi K."/>
            <person name="Bino T."/>
            <person name="Nishimoto Y."/>
            <person name="Shigenobu S."/>
            <person name="Kawaguchi M."/>
        </authorList>
    </citation>
    <scope>NUCLEOTIDE SEQUENCE</scope>
    <source>
        <strain evidence="4">HR1</strain>
    </source>
</reference>
<dbReference type="InterPro" id="IPR036047">
    <property type="entry name" value="F-box-like_dom_sf"/>
</dbReference>
<evidence type="ECO:0000259" key="2">
    <source>
        <dbReference type="PROSITE" id="PS50181"/>
    </source>
</evidence>
<dbReference type="SUPFAM" id="SSF81383">
    <property type="entry name" value="F-box domain"/>
    <property type="match status" value="1"/>
</dbReference>
<dbReference type="AlphaFoldDB" id="A0A2Z6S7D9"/>
<comment type="caution">
    <text evidence="3">The sequence shown here is derived from an EMBL/GenBank/DDBJ whole genome shotgun (WGS) entry which is preliminary data.</text>
</comment>
<feature type="compositionally biased region" description="Polar residues" evidence="1">
    <location>
        <begin position="345"/>
        <end position="355"/>
    </location>
</feature>
<sequence length="547" mass="64444">MEYEFYNPHNSKSSVMSIATRIPPEIFINICQYLPPLDLMSLARVCKQFHGYLCSTNSFTTKEIWKNSRITFLPFVQMPPPEGMTELQYVKFISERGCQFCGKARIRKIYWAFLVRCCKKCLEDRTIRLDHIRYHLFSQNSVPDDIDIVSGLTFITGSAGSGSEKSIKHRPSNLYWIQDVHKAYNEFNELNIEDRQEWIIQKREEGRHKMEEVIKRELENEHEYWSKTMENSKKRNDRVITIDNLIRRETNEYGFPRFKMSVVNKCLTYNKAMGSTSTSPFTKRAWIGFRNKLIPEYLQMATLLRLQRQEIERNLAIDVAIQTRQMDIIKLIFELLRPEIDQIQTRQRQNSNQSMEDIDMERNLSSSSESNSDSDDSNFNSIRRIKCNEIFESSLIKFLPWCPSFRNPPFMNQDPRILWDDEFLMNVLIPQLREEAKYLKDHPAPIDTVRGAFLHGGLRNKRIFKCKLCHHHDNNNLNPPKLYSFYEIRLHLTKSSHKVRMINDDLMIEVVPSSINVTCNAQIFPRNKPDLFFAAGFNCNLICNLLS</sequence>
<accession>A0A2Z6S7D9</accession>
<dbReference type="OrthoDB" id="2322499at2759"/>
<name>A0A2Z6S7D9_9GLOM</name>
<dbReference type="STRING" id="94130.A0A2Z6S7D9"/>
<evidence type="ECO:0000313" key="4">
    <source>
        <dbReference type="EMBL" id="GES86340.1"/>
    </source>
</evidence>
<protein>
    <recommendedName>
        <fullName evidence="2">F-box domain-containing protein</fullName>
    </recommendedName>
</protein>
<dbReference type="Pfam" id="PF12937">
    <property type="entry name" value="F-box-like"/>
    <property type="match status" value="1"/>
</dbReference>
<dbReference type="Proteomes" id="UP000615446">
    <property type="component" value="Unassembled WGS sequence"/>
</dbReference>
<keyword evidence="5" id="KW-1185">Reference proteome</keyword>
<dbReference type="EMBL" id="BLAL01000160">
    <property type="protein sequence ID" value="GES86340.1"/>
    <property type="molecule type" value="Genomic_DNA"/>
</dbReference>
<proteinExistence type="predicted"/>
<dbReference type="PROSITE" id="PS50181">
    <property type="entry name" value="FBOX"/>
    <property type="match status" value="1"/>
</dbReference>
<dbReference type="CDD" id="cd09917">
    <property type="entry name" value="F-box_SF"/>
    <property type="match status" value="1"/>
</dbReference>
<gene>
    <name evidence="4" type="ORF">RCL2_001339600</name>
    <name evidence="3" type="ORF">RclHR1_00380005</name>
</gene>
<organism evidence="3 5">
    <name type="scientific">Rhizophagus clarus</name>
    <dbReference type="NCBI Taxonomy" id="94130"/>
    <lineage>
        <taxon>Eukaryota</taxon>
        <taxon>Fungi</taxon>
        <taxon>Fungi incertae sedis</taxon>
        <taxon>Mucoromycota</taxon>
        <taxon>Glomeromycotina</taxon>
        <taxon>Glomeromycetes</taxon>
        <taxon>Glomerales</taxon>
        <taxon>Glomeraceae</taxon>
        <taxon>Rhizophagus</taxon>
    </lineage>
</organism>
<evidence type="ECO:0000313" key="3">
    <source>
        <dbReference type="EMBL" id="GBC00237.1"/>
    </source>
</evidence>
<evidence type="ECO:0000313" key="5">
    <source>
        <dbReference type="Proteomes" id="UP000247702"/>
    </source>
</evidence>
<feature type="region of interest" description="Disordered" evidence="1">
    <location>
        <begin position="345"/>
        <end position="378"/>
    </location>
</feature>
<feature type="compositionally biased region" description="Low complexity" evidence="1">
    <location>
        <begin position="365"/>
        <end position="378"/>
    </location>
</feature>
<feature type="domain" description="F-box" evidence="2">
    <location>
        <begin position="16"/>
        <end position="68"/>
    </location>
</feature>